<accession>A0AAD6ZFI0</accession>
<dbReference type="PANTHER" id="PTHR43708:SF1">
    <property type="entry name" value="GALACTOSE_LACTOSE METABOLISM REGULATORY PROTEIN GAL80"/>
    <property type="match status" value="1"/>
</dbReference>
<dbReference type="EMBL" id="JARIHO010000052">
    <property type="protein sequence ID" value="KAJ7320966.1"/>
    <property type="molecule type" value="Genomic_DNA"/>
</dbReference>
<comment type="caution">
    <text evidence="1">The sequence shown here is derived from an EMBL/GenBank/DDBJ whole genome shotgun (WGS) entry which is preliminary data.</text>
</comment>
<name>A0AAD6ZFI0_9AGAR</name>
<sequence length="91" mass="10082">MRADMHHEIVRPSLAAGKMVYSEWLLAQALEHVRDLAQLAQEKNVRSLVGVQGRFAPLVQRLKGLLEEGRIGKVPSVEVRAAGGTNDREIL</sequence>
<dbReference type="InterPro" id="IPR051317">
    <property type="entry name" value="Gfo/Idh/MocA_oxidoreduct"/>
</dbReference>
<dbReference type="AlphaFoldDB" id="A0AAD6ZFI0"/>
<proteinExistence type="predicted"/>
<evidence type="ECO:0000313" key="1">
    <source>
        <dbReference type="EMBL" id="KAJ7320966.1"/>
    </source>
</evidence>
<reference evidence="1" key="1">
    <citation type="submission" date="2023-03" db="EMBL/GenBank/DDBJ databases">
        <title>Massive genome expansion in bonnet fungi (Mycena s.s.) driven by repeated elements and novel gene families across ecological guilds.</title>
        <authorList>
            <consortium name="Lawrence Berkeley National Laboratory"/>
            <person name="Harder C.B."/>
            <person name="Miyauchi S."/>
            <person name="Viragh M."/>
            <person name="Kuo A."/>
            <person name="Thoen E."/>
            <person name="Andreopoulos B."/>
            <person name="Lu D."/>
            <person name="Skrede I."/>
            <person name="Drula E."/>
            <person name="Henrissat B."/>
            <person name="Morin E."/>
            <person name="Kohler A."/>
            <person name="Barry K."/>
            <person name="LaButti K."/>
            <person name="Morin E."/>
            <person name="Salamov A."/>
            <person name="Lipzen A."/>
            <person name="Mereny Z."/>
            <person name="Hegedus B."/>
            <person name="Baldrian P."/>
            <person name="Stursova M."/>
            <person name="Weitz H."/>
            <person name="Taylor A."/>
            <person name="Grigoriev I.V."/>
            <person name="Nagy L.G."/>
            <person name="Martin F."/>
            <person name="Kauserud H."/>
        </authorList>
    </citation>
    <scope>NUCLEOTIDE SEQUENCE</scope>
    <source>
        <strain evidence="1">CBHHK002</strain>
    </source>
</reference>
<evidence type="ECO:0000313" key="2">
    <source>
        <dbReference type="Proteomes" id="UP001218218"/>
    </source>
</evidence>
<gene>
    <name evidence="1" type="ORF">DFH08DRAFT_889697</name>
</gene>
<keyword evidence="2" id="KW-1185">Reference proteome</keyword>
<dbReference type="InterPro" id="IPR036291">
    <property type="entry name" value="NAD(P)-bd_dom_sf"/>
</dbReference>
<dbReference type="Proteomes" id="UP001218218">
    <property type="component" value="Unassembled WGS sequence"/>
</dbReference>
<dbReference type="Gene3D" id="3.40.50.720">
    <property type="entry name" value="NAD(P)-binding Rossmann-like Domain"/>
    <property type="match status" value="1"/>
</dbReference>
<protein>
    <submittedName>
        <fullName evidence="1">Uncharacterized protein</fullName>
    </submittedName>
</protein>
<dbReference type="PANTHER" id="PTHR43708">
    <property type="entry name" value="CONSERVED EXPRESSED OXIDOREDUCTASE (EUROFUNG)"/>
    <property type="match status" value="1"/>
</dbReference>
<dbReference type="SUPFAM" id="SSF51735">
    <property type="entry name" value="NAD(P)-binding Rossmann-fold domains"/>
    <property type="match status" value="1"/>
</dbReference>
<organism evidence="1 2">
    <name type="scientific">Mycena albidolilacea</name>
    <dbReference type="NCBI Taxonomy" id="1033008"/>
    <lineage>
        <taxon>Eukaryota</taxon>
        <taxon>Fungi</taxon>
        <taxon>Dikarya</taxon>
        <taxon>Basidiomycota</taxon>
        <taxon>Agaricomycotina</taxon>
        <taxon>Agaricomycetes</taxon>
        <taxon>Agaricomycetidae</taxon>
        <taxon>Agaricales</taxon>
        <taxon>Marasmiineae</taxon>
        <taxon>Mycenaceae</taxon>
        <taxon>Mycena</taxon>
    </lineage>
</organism>